<comment type="caution">
    <text evidence="2">The sequence shown here is derived from an EMBL/GenBank/DDBJ whole genome shotgun (WGS) entry which is preliminary data.</text>
</comment>
<evidence type="ECO:0000313" key="2">
    <source>
        <dbReference type="EMBL" id="MDN6900665.1"/>
    </source>
</evidence>
<sequence>MIDMSYRDLSEKLRTHWKFHLSILMIGIIIGLFAYRYLNILQNWFIKNAKINPSNFWDMMQAVGALLGSTLGIFGAYFVARFQIRKTHEIEIQKARPVFNIAIGKFVKNNEWTFFSTDMNKQNLKPEARAGFNPAYELLKQYESFFQNEDDVLCINLLTKDRILDVSITSDLYIESNRFTHNFSKYTYMIPDRALCFFVPSALQFLKISGHVVKCIVRISFTTLQRESLIYEYELQTSNKNSFLLNVLEPIKKDTLTSKNAIQEDSIPLYVVMDLNRSNAFFIQLLNYFTDVKGHLSSSAQMVSEIGLVSVIKAEGIAEISNKNTEFDKFKRTFFQSDLSQIPQYNDLLNNLSINMSKQEIFIKYLDDMIALLSSKVVDI</sequence>
<reference evidence="2" key="1">
    <citation type="submission" date="2019-01" db="EMBL/GenBank/DDBJ databases">
        <title>Oenococcus sicerae UCMA17102.</title>
        <authorList>
            <person name="Cousin F.J."/>
            <person name="Le Guellec R."/>
            <person name="Cretenet M."/>
        </authorList>
    </citation>
    <scope>NUCLEOTIDE SEQUENCE</scope>
    <source>
        <strain evidence="2">UCMA17102</strain>
    </source>
</reference>
<keyword evidence="1" id="KW-1133">Transmembrane helix</keyword>
<protein>
    <submittedName>
        <fullName evidence="2">Uncharacterized protein</fullName>
    </submittedName>
</protein>
<accession>A0AAJ1RBD3</accession>
<keyword evidence="1" id="KW-0472">Membrane</keyword>
<dbReference type="EMBL" id="SDWY01000003">
    <property type="protein sequence ID" value="MDN6900665.1"/>
    <property type="molecule type" value="Genomic_DNA"/>
</dbReference>
<dbReference type="RefSeq" id="WP_301711317.1">
    <property type="nucleotide sequence ID" value="NZ_SDWY01000003.1"/>
</dbReference>
<feature type="transmembrane region" description="Helical" evidence="1">
    <location>
        <begin position="21"/>
        <end position="39"/>
    </location>
</feature>
<evidence type="ECO:0000256" key="1">
    <source>
        <dbReference type="SAM" id="Phobius"/>
    </source>
</evidence>
<organism evidence="2 3">
    <name type="scientific">Oenococcus sicerae</name>
    <dbReference type="NCBI Taxonomy" id="2203724"/>
    <lineage>
        <taxon>Bacteria</taxon>
        <taxon>Bacillati</taxon>
        <taxon>Bacillota</taxon>
        <taxon>Bacilli</taxon>
        <taxon>Lactobacillales</taxon>
        <taxon>Lactobacillaceae</taxon>
        <taxon>Oenococcus</taxon>
    </lineage>
</organism>
<proteinExistence type="predicted"/>
<dbReference type="Proteomes" id="UP001167919">
    <property type="component" value="Unassembled WGS sequence"/>
</dbReference>
<feature type="transmembrane region" description="Helical" evidence="1">
    <location>
        <begin position="59"/>
        <end position="80"/>
    </location>
</feature>
<keyword evidence="1" id="KW-0812">Transmembrane</keyword>
<name>A0AAJ1RBD3_9LACO</name>
<dbReference type="AlphaFoldDB" id="A0AAJ1RBD3"/>
<evidence type="ECO:0000313" key="3">
    <source>
        <dbReference type="Proteomes" id="UP001167919"/>
    </source>
</evidence>
<gene>
    <name evidence="2" type="ORF">EVC35_06560</name>
</gene>